<dbReference type="PANTHER" id="PTHR43610">
    <property type="entry name" value="BLL6696 PROTEIN"/>
    <property type="match status" value="1"/>
</dbReference>
<keyword evidence="3" id="KW-1185">Reference proteome</keyword>
<protein>
    <submittedName>
        <fullName evidence="2">GNAT family N-acetyltransferase</fullName>
    </submittedName>
</protein>
<sequence>MDLQPTLVGELLILRPTVPEDWAPLFAVASDPLIWEIHPAHDRWQESIFRAYFDQALASGGGLTILDRASGAVIGASRYYNAAPERGEIELGYTFLARSHWGGRYNAEAKGLMLAHIHRWFETALFVVGEGNLRSQRAMEKIGGVRRAEPRFVDYGSGPARQIVYEIRRQHPIAQDFS</sequence>
<organism evidence="2 3">
    <name type="scientific">Sphingomonas rustica</name>
    <dbReference type="NCBI Taxonomy" id="3103142"/>
    <lineage>
        <taxon>Bacteria</taxon>
        <taxon>Pseudomonadati</taxon>
        <taxon>Pseudomonadota</taxon>
        <taxon>Alphaproteobacteria</taxon>
        <taxon>Sphingomonadales</taxon>
        <taxon>Sphingomonadaceae</taxon>
        <taxon>Sphingomonas</taxon>
    </lineage>
</organism>
<dbReference type="RefSeq" id="WP_346247580.1">
    <property type="nucleotide sequence ID" value="NZ_JBDIZK010000009.1"/>
</dbReference>
<dbReference type="Proteomes" id="UP001427805">
    <property type="component" value="Unassembled WGS sequence"/>
</dbReference>
<dbReference type="Pfam" id="PF13302">
    <property type="entry name" value="Acetyltransf_3"/>
    <property type="match status" value="1"/>
</dbReference>
<comment type="caution">
    <text evidence="2">The sequence shown here is derived from an EMBL/GenBank/DDBJ whole genome shotgun (WGS) entry which is preliminary data.</text>
</comment>
<feature type="domain" description="N-acetyltransferase" evidence="1">
    <location>
        <begin position="12"/>
        <end position="170"/>
    </location>
</feature>
<dbReference type="SUPFAM" id="SSF55729">
    <property type="entry name" value="Acyl-CoA N-acyltransferases (Nat)"/>
    <property type="match status" value="1"/>
</dbReference>
<dbReference type="PANTHER" id="PTHR43610:SF1">
    <property type="entry name" value="N-ACETYLTRANSFERASE DOMAIN-CONTAINING PROTEIN"/>
    <property type="match status" value="1"/>
</dbReference>
<dbReference type="InterPro" id="IPR000182">
    <property type="entry name" value="GNAT_dom"/>
</dbReference>
<dbReference type="EMBL" id="JBDIZK010000009">
    <property type="protein sequence ID" value="MEN3748554.1"/>
    <property type="molecule type" value="Genomic_DNA"/>
</dbReference>
<evidence type="ECO:0000313" key="3">
    <source>
        <dbReference type="Proteomes" id="UP001427805"/>
    </source>
</evidence>
<accession>A0ABV0BAG4</accession>
<gene>
    <name evidence="2" type="ORF">TPR58_15365</name>
</gene>
<evidence type="ECO:0000259" key="1">
    <source>
        <dbReference type="PROSITE" id="PS51186"/>
    </source>
</evidence>
<reference evidence="2 3" key="1">
    <citation type="submission" date="2024-05" db="EMBL/GenBank/DDBJ databases">
        <title>Sphingomonas sp. HF-S3 16S ribosomal RNA gene Genome sequencing and assembly.</title>
        <authorList>
            <person name="Lee H."/>
        </authorList>
    </citation>
    <scope>NUCLEOTIDE SEQUENCE [LARGE SCALE GENOMIC DNA]</scope>
    <source>
        <strain evidence="2 3">HF-S3</strain>
    </source>
</reference>
<dbReference type="PROSITE" id="PS51186">
    <property type="entry name" value="GNAT"/>
    <property type="match status" value="1"/>
</dbReference>
<dbReference type="Gene3D" id="3.40.630.30">
    <property type="match status" value="1"/>
</dbReference>
<evidence type="ECO:0000313" key="2">
    <source>
        <dbReference type="EMBL" id="MEN3748554.1"/>
    </source>
</evidence>
<name>A0ABV0BAG4_9SPHN</name>
<proteinExistence type="predicted"/>
<dbReference type="InterPro" id="IPR016181">
    <property type="entry name" value="Acyl_CoA_acyltransferase"/>
</dbReference>